<sequence>MHWQSIFSEDDSAFQALDQLYTQILCCVPTRSRPCLVDILCTVVHFGALSVASIETLLELQPGDVALTLRRVQSLLSVPSDTIHRIFVYHASLIDFLHEAARSGEFCVSNTHRRMNLGRLVLKALSFDSTPMQSQSSLYTLAWCVELPSNKGD</sequence>
<keyword evidence="2" id="KW-1185">Reference proteome</keyword>
<dbReference type="AlphaFoldDB" id="A0AAD6Y1C8"/>
<reference evidence="1" key="1">
    <citation type="submission" date="2023-03" db="EMBL/GenBank/DDBJ databases">
        <title>Massive genome expansion in bonnet fungi (Mycena s.s.) driven by repeated elements and novel gene families across ecological guilds.</title>
        <authorList>
            <consortium name="Lawrence Berkeley National Laboratory"/>
            <person name="Harder C.B."/>
            <person name="Miyauchi S."/>
            <person name="Viragh M."/>
            <person name="Kuo A."/>
            <person name="Thoen E."/>
            <person name="Andreopoulos B."/>
            <person name="Lu D."/>
            <person name="Skrede I."/>
            <person name="Drula E."/>
            <person name="Henrissat B."/>
            <person name="Morin E."/>
            <person name="Kohler A."/>
            <person name="Barry K."/>
            <person name="LaButti K."/>
            <person name="Morin E."/>
            <person name="Salamov A."/>
            <person name="Lipzen A."/>
            <person name="Mereny Z."/>
            <person name="Hegedus B."/>
            <person name="Baldrian P."/>
            <person name="Stursova M."/>
            <person name="Weitz H."/>
            <person name="Taylor A."/>
            <person name="Grigoriev I.V."/>
            <person name="Nagy L.G."/>
            <person name="Martin F."/>
            <person name="Kauserud H."/>
        </authorList>
    </citation>
    <scope>NUCLEOTIDE SEQUENCE</scope>
    <source>
        <strain evidence="1">9144</strain>
    </source>
</reference>
<accession>A0AAD6Y1C8</accession>
<protein>
    <submittedName>
        <fullName evidence="1">Uncharacterized protein</fullName>
    </submittedName>
</protein>
<name>A0AAD6Y1C8_9AGAR</name>
<gene>
    <name evidence="1" type="ORF">GGX14DRAFT_475966</name>
</gene>
<evidence type="ECO:0000313" key="2">
    <source>
        <dbReference type="Proteomes" id="UP001219525"/>
    </source>
</evidence>
<organism evidence="1 2">
    <name type="scientific">Mycena pura</name>
    <dbReference type="NCBI Taxonomy" id="153505"/>
    <lineage>
        <taxon>Eukaryota</taxon>
        <taxon>Fungi</taxon>
        <taxon>Dikarya</taxon>
        <taxon>Basidiomycota</taxon>
        <taxon>Agaricomycotina</taxon>
        <taxon>Agaricomycetes</taxon>
        <taxon>Agaricomycetidae</taxon>
        <taxon>Agaricales</taxon>
        <taxon>Marasmiineae</taxon>
        <taxon>Mycenaceae</taxon>
        <taxon>Mycena</taxon>
    </lineage>
</organism>
<dbReference type="EMBL" id="JARJCW010000097">
    <property type="protein sequence ID" value="KAJ7194517.1"/>
    <property type="molecule type" value="Genomic_DNA"/>
</dbReference>
<dbReference type="Proteomes" id="UP001219525">
    <property type="component" value="Unassembled WGS sequence"/>
</dbReference>
<proteinExistence type="predicted"/>
<evidence type="ECO:0000313" key="1">
    <source>
        <dbReference type="EMBL" id="KAJ7194517.1"/>
    </source>
</evidence>
<feature type="non-terminal residue" evidence="1">
    <location>
        <position position="153"/>
    </location>
</feature>
<comment type="caution">
    <text evidence="1">The sequence shown here is derived from an EMBL/GenBank/DDBJ whole genome shotgun (WGS) entry which is preliminary data.</text>
</comment>